<comment type="caution">
    <text evidence="3">The sequence shown here is derived from an EMBL/GenBank/DDBJ whole genome shotgun (WGS) entry which is preliminary data.</text>
</comment>
<feature type="chain" id="PRO_5045105298" description="TNase-like domain-containing protein" evidence="2">
    <location>
        <begin position="23"/>
        <end position="222"/>
    </location>
</feature>
<evidence type="ECO:0000256" key="2">
    <source>
        <dbReference type="SAM" id="SignalP"/>
    </source>
</evidence>
<accession>A0ABW7EWQ6</accession>
<dbReference type="Proteomes" id="UP001606210">
    <property type="component" value="Unassembled WGS sequence"/>
</dbReference>
<evidence type="ECO:0000256" key="1">
    <source>
        <dbReference type="SAM" id="MobiDB-lite"/>
    </source>
</evidence>
<feature type="signal peptide" evidence="2">
    <location>
        <begin position="1"/>
        <end position="22"/>
    </location>
</feature>
<keyword evidence="2" id="KW-0732">Signal</keyword>
<dbReference type="RefSeq" id="WP_394475644.1">
    <property type="nucleotide sequence ID" value="NZ_JBIGHV010000001.1"/>
</dbReference>
<feature type="region of interest" description="Disordered" evidence="1">
    <location>
        <begin position="20"/>
        <end position="57"/>
    </location>
</feature>
<evidence type="ECO:0008006" key="5">
    <source>
        <dbReference type="Google" id="ProtNLM"/>
    </source>
</evidence>
<evidence type="ECO:0000313" key="4">
    <source>
        <dbReference type="Proteomes" id="UP001606210"/>
    </source>
</evidence>
<organism evidence="3 4">
    <name type="scientific">Pelomonas parva</name>
    <dbReference type="NCBI Taxonomy" id="3299032"/>
    <lineage>
        <taxon>Bacteria</taxon>
        <taxon>Pseudomonadati</taxon>
        <taxon>Pseudomonadota</taxon>
        <taxon>Betaproteobacteria</taxon>
        <taxon>Burkholderiales</taxon>
        <taxon>Sphaerotilaceae</taxon>
        <taxon>Roseateles</taxon>
    </lineage>
</organism>
<proteinExistence type="predicted"/>
<dbReference type="EMBL" id="JBIGHV010000001">
    <property type="protein sequence ID" value="MFG6428714.1"/>
    <property type="molecule type" value="Genomic_DNA"/>
</dbReference>
<keyword evidence="4" id="KW-1185">Reference proteome</keyword>
<evidence type="ECO:0000313" key="3">
    <source>
        <dbReference type="EMBL" id="MFG6428714.1"/>
    </source>
</evidence>
<dbReference type="Gene3D" id="2.60.120.260">
    <property type="entry name" value="Galactose-binding domain-like"/>
    <property type="match status" value="1"/>
</dbReference>
<sequence>MDYRALLTIPLAALALSASGGAGLRQPSGWESGSTYRPPQGATHEAGVAPETENSGQRALTVKAIGKRELHDIGSVSQTLSGYAGQRVRFSAQVKTVGVDQWAGLAVGPGYMPFWSHPESREADADATVPRGAAGCPEWCNVSVVVDIPAETRGRVQVGLALVGNGQVWARGFKLETVGHEVPVSSHRFAAEAAAATKARKKFYDTYRLNRSPTAPKNLSLK</sequence>
<gene>
    <name evidence="3" type="ORF">ACG00Y_02250</name>
</gene>
<protein>
    <recommendedName>
        <fullName evidence="5">TNase-like domain-containing protein</fullName>
    </recommendedName>
</protein>
<name>A0ABW7EWQ6_9BURK</name>
<reference evidence="3 4" key="1">
    <citation type="submission" date="2024-08" db="EMBL/GenBank/DDBJ databases">
        <authorList>
            <person name="Lu H."/>
        </authorList>
    </citation>
    <scope>NUCLEOTIDE SEQUENCE [LARGE SCALE GENOMIC DNA]</scope>
    <source>
        <strain evidence="3 4">LYH14W</strain>
    </source>
</reference>